<evidence type="ECO:0000256" key="4">
    <source>
        <dbReference type="ARBA" id="ARBA00022519"/>
    </source>
</evidence>
<evidence type="ECO:0000256" key="7">
    <source>
        <dbReference type="ARBA" id="ARBA00023136"/>
    </source>
</evidence>
<keyword evidence="7" id="KW-0472">Membrane</keyword>
<keyword evidence="5" id="KW-0812">Transmembrane</keyword>
<evidence type="ECO:0000313" key="8">
    <source>
        <dbReference type="EMBL" id="VAW73425.1"/>
    </source>
</evidence>
<evidence type="ECO:0008006" key="9">
    <source>
        <dbReference type="Google" id="ProtNLM"/>
    </source>
</evidence>
<protein>
    <recommendedName>
        <fullName evidence="9">General secretion pathway protein N</fullName>
    </recommendedName>
</protein>
<keyword evidence="4" id="KW-0997">Cell inner membrane</keyword>
<keyword evidence="3" id="KW-1003">Cell membrane</keyword>
<evidence type="ECO:0000256" key="2">
    <source>
        <dbReference type="ARBA" id="ARBA00022448"/>
    </source>
</evidence>
<accession>A0A3B0XYG1</accession>
<comment type="subcellular location">
    <subcellularLocation>
        <location evidence="1">Cell inner membrane</location>
    </subcellularLocation>
</comment>
<dbReference type="GO" id="GO:0005886">
    <property type="term" value="C:plasma membrane"/>
    <property type="evidence" value="ECO:0007669"/>
    <property type="project" value="UniProtKB-SubCell"/>
</dbReference>
<organism evidence="8">
    <name type="scientific">hydrothermal vent metagenome</name>
    <dbReference type="NCBI Taxonomy" id="652676"/>
    <lineage>
        <taxon>unclassified sequences</taxon>
        <taxon>metagenomes</taxon>
        <taxon>ecological metagenomes</taxon>
    </lineage>
</organism>
<dbReference type="AlphaFoldDB" id="A0A3B0XYG1"/>
<evidence type="ECO:0000256" key="6">
    <source>
        <dbReference type="ARBA" id="ARBA00022927"/>
    </source>
</evidence>
<proteinExistence type="predicted"/>
<dbReference type="GO" id="GO:0015627">
    <property type="term" value="C:type II protein secretion system complex"/>
    <property type="evidence" value="ECO:0007669"/>
    <property type="project" value="InterPro"/>
</dbReference>
<reference evidence="8" key="1">
    <citation type="submission" date="2018-06" db="EMBL/GenBank/DDBJ databases">
        <authorList>
            <person name="Zhirakovskaya E."/>
        </authorList>
    </citation>
    <scope>NUCLEOTIDE SEQUENCE</scope>
</reference>
<evidence type="ECO:0000256" key="3">
    <source>
        <dbReference type="ARBA" id="ARBA00022475"/>
    </source>
</evidence>
<dbReference type="InterPro" id="IPR022792">
    <property type="entry name" value="T2SS_protein-GspN"/>
</dbReference>
<dbReference type="Pfam" id="PF01203">
    <property type="entry name" value="T2SSN"/>
    <property type="match status" value="1"/>
</dbReference>
<gene>
    <name evidence="8" type="ORF">MNBD_GAMMA12-3360</name>
</gene>
<sequence length="257" mass="28517">MIRRISILLGCLLAYLVFLVITFPALHAWGFLKSQLPPIKASQLKGSIWNAQASNLQIGLLQFKKVNAGIKILPLFAGKLAIDTQLKGPGYISTSVLRLMSDTMELSNFKATLPAKSLSHFAYPGVRLRGKLTLHFDQLRFNQRGLQSAQGSSVWTNAVIQGPLKLNLGNIKLLVKTRKNRIHGTFLNTGSADKIKGNINLHTNGRYQLKIYFTPARISAEQRSWLLTISKSGPNGSFIFLNSGNLFKGMNNTRVKR</sequence>
<evidence type="ECO:0000256" key="1">
    <source>
        <dbReference type="ARBA" id="ARBA00004533"/>
    </source>
</evidence>
<keyword evidence="6" id="KW-0653">Protein transport</keyword>
<keyword evidence="2" id="KW-0813">Transport</keyword>
<name>A0A3B0XYG1_9ZZZZ</name>
<dbReference type="GO" id="GO:0015628">
    <property type="term" value="P:protein secretion by the type II secretion system"/>
    <property type="evidence" value="ECO:0007669"/>
    <property type="project" value="InterPro"/>
</dbReference>
<dbReference type="EMBL" id="UOFL01000043">
    <property type="protein sequence ID" value="VAW73425.1"/>
    <property type="molecule type" value="Genomic_DNA"/>
</dbReference>
<evidence type="ECO:0000256" key="5">
    <source>
        <dbReference type="ARBA" id="ARBA00022692"/>
    </source>
</evidence>